<dbReference type="Pfam" id="PF00020">
    <property type="entry name" value="TNFR_c6"/>
    <property type="match status" value="2"/>
</dbReference>
<dbReference type="EMBL" id="VZSS01000022">
    <property type="protein sequence ID" value="NWZ79585.1"/>
    <property type="molecule type" value="Genomic_DNA"/>
</dbReference>
<accession>A0A7K7QIM4</accession>
<organism evidence="11 12">
    <name type="scientific">Poecile atricapillus</name>
    <name type="common">Black-capped chickadee</name>
    <name type="synonym">Parus atricapillus</name>
    <dbReference type="NCBI Taxonomy" id="48891"/>
    <lineage>
        <taxon>Eukaryota</taxon>
        <taxon>Metazoa</taxon>
        <taxon>Chordata</taxon>
        <taxon>Craniata</taxon>
        <taxon>Vertebrata</taxon>
        <taxon>Euteleostomi</taxon>
        <taxon>Archelosauria</taxon>
        <taxon>Archosauria</taxon>
        <taxon>Dinosauria</taxon>
        <taxon>Saurischia</taxon>
        <taxon>Theropoda</taxon>
        <taxon>Coelurosauria</taxon>
        <taxon>Aves</taxon>
        <taxon>Neognathae</taxon>
        <taxon>Neoaves</taxon>
        <taxon>Telluraves</taxon>
        <taxon>Australaves</taxon>
        <taxon>Passeriformes</taxon>
        <taxon>Paridae</taxon>
        <taxon>Poecile</taxon>
    </lineage>
</organism>
<dbReference type="CDD" id="cd10576">
    <property type="entry name" value="TNFRSF1A"/>
    <property type="match status" value="1"/>
</dbReference>
<keyword evidence="7" id="KW-0812">Transmembrane</keyword>
<proteinExistence type="predicted"/>
<dbReference type="SUPFAM" id="SSF47986">
    <property type="entry name" value="DEATH domain"/>
    <property type="match status" value="1"/>
</dbReference>
<sequence length="429" mass="48025">LVSLLSPLPLYLQVVLIFVCVLTKESVEITPVPYRLRVHRAALDGRGPSNSLRKEKKQMHCHLGQYLHPRKTHCCMRCHAGTYKKKDCDGPDQATVCLPCANGTFTAVDNTMSKCFQCTRCRTELQQIVETPCSPQQDTVCGCQKNQYQIDSESEFFQCRNCSSCANGIIASCSKKKDTICRCKPQFFLSRSNICKPCNSCTGEDCLWCPSPVVTSPTSSGLNGNVVLGTLVAIFGVISILFIAYKVGKLVQKNRIESCFYSCVSLPQTSEEPVSEVEEKRNEIFSLLPESKKETELPVNTALPSAPLSQSSHELPDCVRAARKTQVPDNPAILYTVVDHVPPSRWKEFVRRLGLSDWDLERIELEHRRLRDAQYEMLRLWKLQMGRAATVEHITCVLNQMELSGCSEAVQEALLSQNSSQSCSLHSHL</sequence>
<gene>
    <name evidence="11" type="primary">Tnfrsf1a</name>
    <name evidence="11" type="ORF">POEATR_R08211</name>
</gene>
<dbReference type="InterPro" id="IPR033993">
    <property type="entry name" value="TNFRSF1A_N"/>
</dbReference>
<dbReference type="InterPro" id="IPR000488">
    <property type="entry name" value="Death_dom"/>
</dbReference>
<dbReference type="InterPro" id="IPR052493">
    <property type="entry name" value="TNFRSF1A"/>
</dbReference>
<dbReference type="Proteomes" id="UP000540071">
    <property type="component" value="Unassembled WGS sequence"/>
</dbReference>
<dbReference type="CDD" id="cd08313">
    <property type="entry name" value="Death_TNFR1"/>
    <property type="match status" value="1"/>
</dbReference>
<keyword evidence="7" id="KW-1133">Transmembrane helix</keyword>
<dbReference type="SMART" id="SM00208">
    <property type="entry name" value="TNFR"/>
    <property type="match status" value="3"/>
</dbReference>
<feature type="signal peptide" evidence="8">
    <location>
        <begin position="1"/>
        <end position="23"/>
    </location>
</feature>
<feature type="repeat" description="TNFR-Cys" evidence="6">
    <location>
        <begin position="99"/>
        <end position="141"/>
    </location>
</feature>
<dbReference type="InterPro" id="IPR033994">
    <property type="entry name" value="TNFRSF1A_death"/>
</dbReference>
<dbReference type="GO" id="GO:0043235">
    <property type="term" value="C:receptor complex"/>
    <property type="evidence" value="ECO:0007669"/>
    <property type="project" value="TreeGrafter"/>
</dbReference>
<dbReference type="FunFam" id="2.10.50.10:FF:000020">
    <property type="entry name" value="Tumor necrosis factor receptor superfamily member 1A"/>
    <property type="match status" value="1"/>
</dbReference>
<keyword evidence="4 6" id="KW-1015">Disulfide bond</keyword>
<reference evidence="11 12" key="1">
    <citation type="submission" date="2019-09" db="EMBL/GenBank/DDBJ databases">
        <title>Bird 10,000 Genomes (B10K) Project - Family phase.</title>
        <authorList>
            <person name="Zhang G."/>
        </authorList>
    </citation>
    <scope>NUCLEOTIDE SEQUENCE [LARGE SCALE GENOMIC DNA]</scope>
    <source>
        <strain evidence="11">OUT-0023</strain>
        <tissue evidence="11">Blood</tissue>
    </source>
</reference>
<dbReference type="Gene3D" id="1.10.533.10">
    <property type="entry name" value="Death Domain, Fas"/>
    <property type="match status" value="1"/>
</dbReference>
<dbReference type="PROSITE" id="PS00652">
    <property type="entry name" value="TNFR_NGFR_1"/>
    <property type="match status" value="1"/>
</dbReference>
<keyword evidence="3" id="KW-0677">Repeat</keyword>
<dbReference type="PANTHER" id="PTHR46861">
    <property type="entry name" value="TUMOR NECROSIS FACTOR RECEPTOR SUPERFAMILY MEMBER 1A"/>
    <property type="match status" value="1"/>
</dbReference>
<evidence type="ECO:0000256" key="3">
    <source>
        <dbReference type="ARBA" id="ARBA00022737"/>
    </source>
</evidence>
<feature type="transmembrane region" description="Helical" evidence="7">
    <location>
        <begin position="226"/>
        <end position="245"/>
    </location>
</feature>
<dbReference type="Pfam" id="PF00531">
    <property type="entry name" value="Death"/>
    <property type="match status" value="1"/>
</dbReference>
<dbReference type="AlphaFoldDB" id="A0A7K7QIM4"/>
<feature type="repeat" description="TNFR-Cys" evidence="6">
    <location>
        <begin position="142"/>
        <end position="181"/>
    </location>
</feature>
<dbReference type="InterPro" id="IPR011029">
    <property type="entry name" value="DEATH-like_dom_sf"/>
</dbReference>
<comment type="caution">
    <text evidence="11">The sequence shown here is derived from an EMBL/GenBank/DDBJ whole genome shotgun (WGS) entry which is preliminary data.</text>
</comment>
<feature type="non-terminal residue" evidence="11">
    <location>
        <position position="429"/>
    </location>
</feature>
<evidence type="ECO:0000259" key="9">
    <source>
        <dbReference type="PROSITE" id="PS50017"/>
    </source>
</evidence>
<keyword evidence="7" id="KW-0472">Membrane</keyword>
<dbReference type="PROSITE" id="PS50050">
    <property type="entry name" value="TNFR_NGFR_2"/>
    <property type="match status" value="2"/>
</dbReference>
<dbReference type="PROSITE" id="PS50017">
    <property type="entry name" value="DEATH_DOMAIN"/>
    <property type="match status" value="1"/>
</dbReference>
<dbReference type="GO" id="GO:0043120">
    <property type="term" value="F:tumor necrosis factor binding"/>
    <property type="evidence" value="ECO:0007669"/>
    <property type="project" value="TreeGrafter"/>
</dbReference>
<evidence type="ECO:0000313" key="11">
    <source>
        <dbReference type="EMBL" id="NWZ79585.1"/>
    </source>
</evidence>
<comment type="caution">
    <text evidence="6">Lacks conserved residue(s) required for the propagation of feature annotation.</text>
</comment>
<evidence type="ECO:0000259" key="10">
    <source>
        <dbReference type="PROSITE" id="PS50050"/>
    </source>
</evidence>
<evidence type="ECO:0000313" key="12">
    <source>
        <dbReference type="Proteomes" id="UP000540071"/>
    </source>
</evidence>
<feature type="non-terminal residue" evidence="11">
    <location>
        <position position="1"/>
    </location>
</feature>
<feature type="domain" description="TNFR-Cys" evidence="10">
    <location>
        <begin position="99"/>
        <end position="141"/>
    </location>
</feature>
<keyword evidence="2 8" id="KW-0732">Signal</keyword>
<evidence type="ECO:0000256" key="8">
    <source>
        <dbReference type="SAM" id="SignalP"/>
    </source>
</evidence>
<evidence type="ECO:0000256" key="7">
    <source>
        <dbReference type="SAM" id="Phobius"/>
    </source>
</evidence>
<dbReference type="SUPFAM" id="SSF57586">
    <property type="entry name" value="TNF receptor-like"/>
    <property type="match status" value="2"/>
</dbReference>
<dbReference type="GO" id="GO:0045121">
    <property type="term" value="C:membrane raft"/>
    <property type="evidence" value="ECO:0007669"/>
    <property type="project" value="TreeGrafter"/>
</dbReference>
<evidence type="ECO:0000256" key="6">
    <source>
        <dbReference type="PROSITE-ProRule" id="PRU00206"/>
    </source>
</evidence>
<keyword evidence="12" id="KW-1185">Reference proteome</keyword>
<dbReference type="Gene3D" id="2.10.50.10">
    <property type="entry name" value="Tumor Necrosis Factor Receptor, subunit A, domain 2"/>
    <property type="match status" value="2"/>
</dbReference>
<dbReference type="GO" id="GO:0005031">
    <property type="term" value="F:tumor necrosis factor receptor activity"/>
    <property type="evidence" value="ECO:0007669"/>
    <property type="project" value="TreeGrafter"/>
</dbReference>
<name>A0A7K7QIM4_POEAT</name>
<feature type="domain" description="Death" evidence="9">
    <location>
        <begin position="331"/>
        <end position="414"/>
    </location>
</feature>
<evidence type="ECO:0000256" key="4">
    <source>
        <dbReference type="ARBA" id="ARBA00023157"/>
    </source>
</evidence>
<evidence type="ECO:0000256" key="1">
    <source>
        <dbReference type="ARBA" id="ARBA00022703"/>
    </source>
</evidence>
<feature type="chain" id="PRO_5029648601" evidence="8">
    <location>
        <begin position="24"/>
        <end position="429"/>
    </location>
</feature>
<feature type="disulfide bond" evidence="6">
    <location>
        <begin position="100"/>
        <end position="115"/>
    </location>
</feature>
<dbReference type="InterPro" id="IPR001368">
    <property type="entry name" value="TNFR/NGFR_Cys_rich_reg"/>
</dbReference>
<dbReference type="SMART" id="SM00005">
    <property type="entry name" value="DEATH"/>
    <property type="match status" value="1"/>
</dbReference>
<dbReference type="FunFam" id="1.10.533.10:FF:000044">
    <property type="entry name" value="Tumor necrosis factor receptor superfamily member 1A"/>
    <property type="match status" value="1"/>
</dbReference>
<keyword evidence="5" id="KW-0325">Glycoprotein</keyword>
<keyword evidence="1" id="KW-0053">Apoptosis</keyword>
<dbReference type="PANTHER" id="PTHR46861:SF1">
    <property type="entry name" value="TUMOR NECROSIS FACTOR RECEPTOR SUPERFAMILY MEMBER 1A"/>
    <property type="match status" value="1"/>
</dbReference>
<dbReference type="GO" id="GO:0006954">
    <property type="term" value="P:inflammatory response"/>
    <property type="evidence" value="ECO:0007669"/>
    <property type="project" value="TreeGrafter"/>
</dbReference>
<protein>
    <submittedName>
        <fullName evidence="11">TNR1A factor</fullName>
    </submittedName>
</protein>
<evidence type="ECO:0000256" key="5">
    <source>
        <dbReference type="ARBA" id="ARBA00023180"/>
    </source>
</evidence>
<feature type="domain" description="TNFR-Cys" evidence="10">
    <location>
        <begin position="142"/>
        <end position="181"/>
    </location>
</feature>
<evidence type="ECO:0000256" key="2">
    <source>
        <dbReference type="ARBA" id="ARBA00022729"/>
    </source>
</evidence>
<dbReference type="GO" id="GO:0006915">
    <property type="term" value="P:apoptotic process"/>
    <property type="evidence" value="ECO:0007669"/>
    <property type="project" value="UniProtKB-KW"/>
</dbReference>